<keyword evidence="2" id="KW-1185">Reference proteome</keyword>
<gene>
    <name evidence="1" type="ORF">PSYICH_LOCUS8073</name>
</gene>
<dbReference type="OrthoDB" id="6629284at2759"/>
<accession>A0A9P0CZY9</accession>
<proteinExistence type="predicted"/>
<dbReference type="PANTHER" id="PTHR33198">
    <property type="entry name" value="ANK_REP_REGION DOMAIN-CONTAINING PROTEIN-RELATED"/>
    <property type="match status" value="1"/>
</dbReference>
<sequence>MAASGNQFIFDPKVNEWGVYIKRLKQYFIANAIEDAGIQRANLLYNLCEEAYVLLRNLCMPKTPETTAFGNIVQALSDYYDKSKIVWVERHKFYSAIKQENESVQEWSVKLKSLALHCQFGDQLDSKLVDLCTTKFNPGKIRKQLFSEVKVTTKFNEVVEKAQVEEASVLGVSECEGERAHVEIKREKIDSEAEVFRIGRRNDLICIFF</sequence>
<evidence type="ECO:0000313" key="2">
    <source>
        <dbReference type="Proteomes" id="UP001153636"/>
    </source>
</evidence>
<dbReference type="EMBL" id="OV651833">
    <property type="protein sequence ID" value="CAH1107351.1"/>
    <property type="molecule type" value="Genomic_DNA"/>
</dbReference>
<protein>
    <submittedName>
        <fullName evidence="1">Uncharacterized protein</fullName>
    </submittedName>
</protein>
<dbReference type="Proteomes" id="UP001153636">
    <property type="component" value="Chromosome 21"/>
</dbReference>
<dbReference type="AlphaFoldDB" id="A0A9P0CZY9"/>
<organism evidence="1 2">
    <name type="scientific">Psylliodes chrysocephalus</name>
    <dbReference type="NCBI Taxonomy" id="3402493"/>
    <lineage>
        <taxon>Eukaryota</taxon>
        <taxon>Metazoa</taxon>
        <taxon>Ecdysozoa</taxon>
        <taxon>Arthropoda</taxon>
        <taxon>Hexapoda</taxon>
        <taxon>Insecta</taxon>
        <taxon>Pterygota</taxon>
        <taxon>Neoptera</taxon>
        <taxon>Endopterygota</taxon>
        <taxon>Coleoptera</taxon>
        <taxon>Polyphaga</taxon>
        <taxon>Cucujiformia</taxon>
        <taxon>Chrysomeloidea</taxon>
        <taxon>Chrysomelidae</taxon>
        <taxon>Galerucinae</taxon>
        <taxon>Alticini</taxon>
        <taxon>Psylliodes</taxon>
    </lineage>
</organism>
<evidence type="ECO:0000313" key="1">
    <source>
        <dbReference type="EMBL" id="CAH1107351.1"/>
    </source>
</evidence>
<dbReference type="PANTHER" id="PTHR33198:SF19">
    <property type="entry name" value="CCHC-TYPE DOMAIN-CONTAINING PROTEIN"/>
    <property type="match status" value="1"/>
</dbReference>
<name>A0A9P0CZY9_9CUCU</name>
<reference evidence="1" key="1">
    <citation type="submission" date="2022-01" db="EMBL/GenBank/DDBJ databases">
        <authorList>
            <person name="King R."/>
        </authorList>
    </citation>
    <scope>NUCLEOTIDE SEQUENCE</scope>
</reference>